<comment type="similarity">
    <text evidence="1">Belongs to the apolipoprotein L family.</text>
</comment>
<dbReference type="InterPro" id="IPR008405">
    <property type="entry name" value="ApoL"/>
</dbReference>
<feature type="compositionally biased region" description="Basic and acidic residues" evidence="2">
    <location>
        <begin position="232"/>
        <end position="251"/>
    </location>
</feature>
<dbReference type="GO" id="GO:0042157">
    <property type="term" value="P:lipoprotein metabolic process"/>
    <property type="evidence" value="ECO:0007669"/>
    <property type="project" value="InterPro"/>
</dbReference>
<dbReference type="AlphaFoldDB" id="A0A9N7YMT6"/>
<feature type="region of interest" description="Disordered" evidence="2">
    <location>
        <begin position="200"/>
        <end position="263"/>
    </location>
</feature>
<evidence type="ECO:0000313" key="3">
    <source>
        <dbReference type="EMBL" id="CAB1431041.1"/>
    </source>
</evidence>
<dbReference type="GO" id="GO:0005576">
    <property type="term" value="C:extracellular region"/>
    <property type="evidence" value="ECO:0007669"/>
    <property type="project" value="InterPro"/>
</dbReference>
<evidence type="ECO:0000256" key="2">
    <source>
        <dbReference type="SAM" id="MobiDB-lite"/>
    </source>
</evidence>
<reference evidence="3" key="1">
    <citation type="submission" date="2020-03" db="EMBL/GenBank/DDBJ databases">
        <authorList>
            <person name="Weist P."/>
        </authorList>
    </citation>
    <scope>NUCLEOTIDE SEQUENCE</scope>
</reference>
<dbReference type="GO" id="GO:0008289">
    <property type="term" value="F:lipid binding"/>
    <property type="evidence" value="ECO:0007669"/>
    <property type="project" value="InterPro"/>
</dbReference>
<dbReference type="GO" id="GO:0006869">
    <property type="term" value="P:lipid transport"/>
    <property type="evidence" value="ECO:0007669"/>
    <property type="project" value="InterPro"/>
</dbReference>
<organism evidence="3 4">
    <name type="scientific">Pleuronectes platessa</name>
    <name type="common">European plaice</name>
    <dbReference type="NCBI Taxonomy" id="8262"/>
    <lineage>
        <taxon>Eukaryota</taxon>
        <taxon>Metazoa</taxon>
        <taxon>Chordata</taxon>
        <taxon>Craniata</taxon>
        <taxon>Vertebrata</taxon>
        <taxon>Euteleostomi</taxon>
        <taxon>Actinopterygii</taxon>
        <taxon>Neopterygii</taxon>
        <taxon>Teleostei</taxon>
        <taxon>Neoteleostei</taxon>
        <taxon>Acanthomorphata</taxon>
        <taxon>Carangaria</taxon>
        <taxon>Pleuronectiformes</taxon>
        <taxon>Pleuronectoidei</taxon>
        <taxon>Pleuronectidae</taxon>
        <taxon>Pleuronectes</taxon>
    </lineage>
</organism>
<evidence type="ECO:0000256" key="1">
    <source>
        <dbReference type="ARBA" id="ARBA00010090"/>
    </source>
</evidence>
<dbReference type="Proteomes" id="UP001153269">
    <property type="component" value="Unassembled WGS sequence"/>
</dbReference>
<dbReference type="PANTHER" id="PTHR14096:SF57">
    <property type="entry name" value="APOLIPOPROTEIN L4"/>
    <property type="match status" value="1"/>
</dbReference>
<dbReference type="PANTHER" id="PTHR14096">
    <property type="entry name" value="APOLIPOPROTEIN L"/>
    <property type="match status" value="1"/>
</dbReference>
<dbReference type="EMBL" id="CADEAL010001301">
    <property type="protein sequence ID" value="CAB1431041.1"/>
    <property type="molecule type" value="Genomic_DNA"/>
</dbReference>
<protein>
    <submittedName>
        <fullName evidence="3">Uncharacterized protein</fullName>
    </submittedName>
</protein>
<keyword evidence="4" id="KW-1185">Reference proteome</keyword>
<dbReference type="GO" id="GO:0016020">
    <property type="term" value="C:membrane"/>
    <property type="evidence" value="ECO:0007669"/>
    <property type="project" value="TreeGrafter"/>
</dbReference>
<gene>
    <name evidence="3" type="ORF">PLEPLA_LOCUS19037</name>
</gene>
<comment type="caution">
    <text evidence="3">The sequence shown here is derived from an EMBL/GenBank/DDBJ whole genome shotgun (WGS) entry which is preliminary data.</text>
</comment>
<name>A0A9N7YMT6_PLEPL</name>
<proteinExistence type="inferred from homology"/>
<sequence length="271" mass="29328">LTMTGIGMGITSGVNSAVTTFTEIGVNTTQQNKAREVFQKFMEDVQSLQECLDKVTSQADTKMEESIIPVAVGVGKGLGKVGAIGRRIDALVDAASAAKLLKNEDLIAGVAKGPLGVAKSARAGFIALNALFLGMDIFFVCKDGHSLAKGIETACSQWIRARAALWSSEMDSWKEINDSLLPQCVRVDHDHDCASLQRPEVASAPAGSLPPYIPPPTTAHPPDSTSEQQTTEADRREGQRLKERECLEERGGAAQADWRRGARRERWKLLR</sequence>
<feature type="non-terminal residue" evidence="3">
    <location>
        <position position="271"/>
    </location>
</feature>
<accession>A0A9N7YMT6</accession>
<dbReference type="Pfam" id="PF05461">
    <property type="entry name" value="ApoL"/>
    <property type="match status" value="1"/>
</dbReference>
<evidence type="ECO:0000313" key="4">
    <source>
        <dbReference type="Proteomes" id="UP001153269"/>
    </source>
</evidence>